<dbReference type="EMBL" id="JBANAX010000049">
    <property type="protein sequence ID" value="KAL1224646.1"/>
    <property type="molecule type" value="Genomic_DNA"/>
</dbReference>
<feature type="coiled-coil region" evidence="5">
    <location>
        <begin position="52"/>
        <end position="79"/>
    </location>
</feature>
<dbReference type="InterPro" id="IPR010666">
    <property type="entry name" value="Znf_GRF"/>
</dbReference>
<sequence length="135" mass="15720">MDNRVRGFSKYCRCGKPVVMKTSNTDRNLGRLFHACPFGEPDNRYHVFKWMDTCMVQEIEDLREKIEKLEKTSITMQKGFNVCESEIGNLTMETRVCEAVVEKEVGELKMQLHSLKNIVVFALGQFLNYSYLLKI</sequence>
<keyword evidence="2 4" id="KW-0863">Zinc-finger</keyword>
<comment type="caution">
    <text evidence="7">The sequence shown here is derived from an EMBL/GenBank/DDBJ whole genome shotgun (WGS) entry which is preliminary data.</text>
</comment>
<evidence type="ECO:0000256" key="3">
    <source>
        <dbReference type="ARBA" id="ARBA00022833"/>
    </source>
</evidence>
<evidence type="ECO:0000256" key="5">
    <source>
        <dbReference type="SAM" id="Coils"/>
    </source>
</evidence>
<evidence type="ECO:0000313" key="8">
    <source>
        <dbReference type="Proteomes" id="UP001558713"/>
    </source>
</evidence>
<dbReference type="PROSITE" id="PS51999">
    <property type="entry name" value="ZF_GRF"/>
    <property type="match status" value="1"/>
</dbReference>
<evidence type="ECO:0000256" key="2">
    <source>
        <dbReference type="ARBA" id="ARBA00022771"/>
    </source>
</evidence>
<accession>A0ABD1C599</accession>
<reference evidence="7 8" key="1">
    <citation type="submission" date="2024-04" db="EMBL/GenBank/DDBJ databases">
        <title>Genome assembly C_amara_ONT_v2.</title>
        <authorList>
            <person name="Yant L."/>
            <person name="Moore C."/>
            <person name="Slenker M."/>
        </authorList>
    </citation>
    <scope>NUCLEOTIDE SEQUENCE [LARGE SCALE GENOMIC DNA]</scope>
    <source>
        <tissue evidence="7">Leaf</tissue>
    </source>
</reference>
<feature type="domain" description="GRF-type" evidence="6">
    <location>
        <begin position="12"/>
        <end position="54"/>
    </location>
</feature>
<dbReference type="Proteomes" id="UP001558713">
    <property type="component" value="Unassembled WGS sequence"/>
</dbReference>
<evidence type="ECO:0000256" key="4">
    <source>
        <dbReference type="PROSITE-ProRule" id="PRU01343"/>
    </source>
</evidence>
<dbReference type="GO" id="GO:0008270">
    <property type="term" value="F:zinc ion binding"/>
    <property type="evidence" value="ECO:0007669"/>
    <property type="project" value="UniProtKB-KW"/>
</dbReference>
<evidence type="ECO:0000259" key="6">
    <source>
        <dbReference type="PROSITE" id="PS51999"/>
    </source>
</evidence>
<proteinExistence type="predicted"/>
<protein>
    <recommendedName>
        <fullName evidence="6">GRF-type domain-containing protein</fullName>
    </recommendedName>
</protein>
<dbReference type="Pfam" id="PF06839">
    <property type="entry name" value="Zn_ribbon_GRF"/>
    <property type="match status" value="1"/>
</dbReference>
<keyword evidence="3" id="KW-0862">Zinc</keyword>
<gene>
    <name evidence="7" type="ORF">V5N11_001086</name>
</gene>
<keyword evidence="5" id="KW-0175">Coiled coil</keyword>
<evidence type="ECO:0000256" key="1">
    <source>
        <dbReference type="ARBA" id="ARBA00022723"/>
    </source>
</evidence>
<dbReference type="AlphaFoldDB" id="A0ABD1C599"/>
<name>A0ABD1C599_CARAN</name>
<keyword evidence="8" id="KW-1185">Reference proteome</keyword>
<keyword evidence="1" id="KW-0479">Metal-binding</keyword>
<evidence type="ECO:0000313" key="7">
    <source>
        <dbReference type="EMBL" id="KAL1224646.1"/>
    </source>
</evidence>
<organism evidence="7 8">
    <name type="scientific">Cardamine amara subsp. amara</name>
    <dbReference type="NCBI Taxonomy" id="228776"/>
    <lineage>
        <taxon>Eukaryota</taxon>
        <taxon>Viridiplantae</taxon>
        <taxon>Streptophyta</taxon>
        <taxon>Embryophyta</taxon>
        <taxon>Tracheophyta</taxon>
        <taxon>Spermatophyta</taxon>
        <taxon>Magnoliopsida</taxon>
        <taxon>eudicotyledons</taxon>
        <taxon>Gunneridae</taxon>
        <taxon>Pentapetalae</taxon>
        <taxon>rosids</taxon>
        <taxon>malvids</taxon>
        <taxon>Brassicales</taxon>
        <taxon>Brassicaceae</taxon>
        <taxon>Cardamineae</taxon>
        <taxon>Cardamine</taxon>
    </lineage>
</organism>
<dbReference type="PANTHER" id="PTHR33248">
    <property type="entry name" value="ZINC ION-BINDING PROTEIN"/>
    <property type="match status" value="1"/>
</dbReference>